<evidence type="ECO:0000313" key="2">
    <source>
        <dbReference type="EMBL" id="TNC14933.1"/>
    </source>
</evidence>
<accession>A0A5C4LLK6</accession>
<dbReference type="InterPro" id="IPR011050">
    <property type="entry name" value="Pectin_lyase_fold/virulence"/>
</dbReference>
<feature type="region of interest" description="Disordered" evidence="1">
    <location>
        <begin position="96"/>
        <end position="126"/>
    </location>
</feature>
<protein>
    <submittedName>
        <fullName evidence="2">Uncharacterized protein</fullName>
    </submittedName>
</protein>
<keyword evidence="3" id="KW-1185">Reference proteome</keyword>
<organism evidence="2 3">
    <name type="scientific">Methylobacterium terricola</name>
    <dbReference type="NCBI Taxonomy" id="2583531"/>
    <lineage>
        <taxon>Bacteria</taxon>
        <taxon>Pseudomonadati</taxon>
        <taxon>Pseudomonadota</taxon>
        <taxon>Alphaproteobacteria</taxon>
        <taxon>Hyphomicrobiales</taxon>
        <taxon>Methylobacteriaceae</taxon>
        <taxon>Methylobacterium</taxon>
    </lineage>
</organism>
<dbReference type="Proteomes" id="UP000305267">
    <property type="component" value="Unassembled WGS sequence"/>
</dbReference>
<feature type="compositionally biased region" description="Low complexity" evidence="1">
    <location>
        <begin position="103"/>
        <end position="112"/>
    </location>
</feature>
<evidence type="ECO:0000313" key="3">
    <source>
        <dbReference type="Proteomes" id="UP000305267"/>
    </source>
</evidence>
<gene>
    <name evidence="2" type="ORF">FF100_04985</name>
</gene>
<proteinExistence type="predicted"/>
<dbReference type="AlphaFoldDB" id="A0A5C4LLK6"/>
<sequence>MSDIITVTIPELPAAARVDGSEMIAVFKGDRLQRIEQSAIRGTKTFSGTTPPPDQPSSIMALQPVLGDRWRNTDTGDEWKVTNLDPFTWTFDGNLMGAPSQVPGPAGAPGAAGKDGKDGQRGLPGPGLTVTKIAASPVAGWSAIVASGPDGCRASDPSDPAQRQQVIGVTAYGGLAGSQVTAQISGDLLGPNAGFVPGTTLFVGAGGVLTSTPPTSGWRQAVASVIADGHIVVNLGEATLITAEDALIAEGGFATAATALDVASGQATGKYVTPPALASAPFQPDAAYALPARTKSLRQWFVDLATEGADLRMLGFVGDGASHPLSQRFSTLAAARAVFPRANALSEEIDGHAIQRVIDLAVAADASDSTPGGACVVLPRGTVALTSFPIDSTATASCSVFSPGPATIKCVGSAAGAWTHGKQGATASGPLTWSGVDLDSSSTGTTTGLTAWFGSAGAGRGLTLTIEKSRFNRMDRGALIADYPRGVKVDNVVVFGKDNVTSPLPGIEVIATATAGYGPASAKFTNCLIANYTWGWKFTDNAGLEGSVFENCRSYNGWGLCQVRVLRQNYRSVLWTFQNCDWQGKGFALDMYNVRKLEVTNGYWAMDPNSDNLPLPSDTVTSSGERRIFNLNNVQGFDIVNAEVVVSGPNQDVSPGALETNFVIGHVDANCFLGRFDGTIITCDHAVATALFRLSGQKKATIAVRGTRINYVWSNPPVVVYTGTGDQPYQISADDVAAKSGSVSDAGYYRFSGVTVVTTGSDGKATIPLPKRAPGILPFFTGFPTVTATSENSNGPAIPVTVTARSSTDFTVIAANSASGATIAVNWNAEGF</sequence>
<dbReference type="SUPFAM" id="SSF51126">
    <property type="entry name" value="Pectin lyase-like"/>
    <property type="match status" value="1"/>
</dbReference>
<name>A0A5C4LLK6_9HYPH</name>
<reference evidence="2 3" key="1">
    <citation type="submission" date="2019-06" db="EMBL/GenBank/DDBJ databases">
        <title>Genome of Methylobacterium sp. 17Sr1-39.</title>
        <authorList>
            <person name="Seo T."/>
        </authorList>
    </citation>
    <scope>NUCLEOTIDE SEQUENCE [LARGE SCALE GENOMIC DNA]</scope>
    <source>
        <strain evidence="2 3">17Sr1-39</strain>
    </source>
</reference>
<evidence type="ECO:0000256" key="1">
    <source>
        <dbReference type="SAM" id="MobiDB-lite"/>
    </source>
</evidence>
<comment type="caution">
    <text evidence="2">The sequence shown here is derived from an EMBL/GenBank/DDBJ whole genome shotgun (WGS) entry which is preliminary data.</text>
</comment>
<dbReference type="RefSeq" id="WP_139034474.1">
    <property type="nucleotide sequence ID" value="NZ_VDDA01000002.1"/>
</dbReference>
<dbReference type="EMBL" id="VDDA01000002">
    <property type="protein sequence ID" value="TNC14933.1"/>
    <property type="molecule type" value="Genomic_DNA"/>
</dbReference>
<dbReference type="OrthoDB" id="7235111at2"/>